<proteinExistence type="inferred from homology"/>
<reference evidence="8" key="2">
    <citation type="submission" date="2020-09" db="EMBL/GenBank/DDBJ databases">
        <authorList>
            <person name="Sun Q."/>
            <person name="Zhou Y."/>
        </authorList>
    </citation>
    <scope>NUCLEOTIDE SEQUENCE</scope>
    <source>
        <strain evidence="8">CGMCC 1.15478</strain>
    </source>
</reference>
<feature type="domain" description="CobW C-terminal" evidence="7">
    <location>
        <begin position="238"/>
        <end position="329"/>
    </location>
</feature>
<keyword evidence="9" id="KW-1185">Reference proteome</keyword>
<dbReference type="SUPFAM" id="SSF52540">
    <property type="entry name" value="P-loop containing nucleoside triphosphate hydrolases"/>
    <property type="match status" value="1"/>
</dbReference>
<protein>
    <submittedName>
        <fullName evidence="8">Cobalamin biosynthesis protein</fullName>
    </submittedName>
</protein>
<evidence type="ECO:0000313" key="9">
    <source>
        <dbReference type="Proteomes" id="UP000641514"/>
    </source>
</evidence>
<organism evidence="8 9">
    <name type="scientific">Hoyosella rhizosphaerae</name>
    <dbReference type="NCBI Taxonomy" id="1755582"/>
    <lineage>
        <taxon>Bacteria</taxon>
        <taxon>Bacillati</taxon>
        <taxon>Actinomycetota</taxon>
        <taxon>Actinomycetes</taxon>
        <taxon>Mycobacteriales</taxon>
        <taxon>Hoyosellaceae</taxon>
        <taxon>Hoyosella</taxon>
    </lineage>
</organism>
<accession>A0A916UEB0</accession>
<dbReference type="PANTHER" id="PTHR13748:SF62">
    <property type="entry name" value="COBW DOMAIN-CONTAINING PROTEIN"/>
    <property type="match status" value="1"/>
</dbReference>
<dbReference type="Gene3D" id="3.40.50.300">
    <property type="entry name" value="P-loop containing nucleotide triphosphate hydrolases"/>
    <property type="match status" value="1"/>
</dbReference>
<keyword evidence="3" id="KW-0143">Chaperone</keyword>
<evidence type="ECO:0000313" key="8">
    <source>
        <dbReference type="EMBL" id="GGC70503.1"/>
    </source>
</evidence>
<dbReference type="InterPro" id="IPR051316">
    <property type="entry name" value="Zinc-reg_GTPase_activator"/>
</dbReference>
<name>A0A916UEB0_9ACTN</name>
<comment type="caution">
    <text evidence="8">The sequence shown here is derived from an EMBL/GenBank/DDBJ whole genome shotgun (WGS) entry which is preliminary data.</text>
</comment>
<gene>
    <name evidence="8" type="ORF">GCM10011410_24200</name>
</gene>
<keyword evidence="2" id="KW-0378">Hydrolase</keyword>
<dbReference type="InterPro" id="IPR036627">
    <property type="entry name" value="CobW-likC_sf"/>
</dbReference>
<dbReference type="SMART" id="SM00833">
    <property type="entry name" value="CobW_C"/>
    <property type="match status" value="1"/>
</dbReference>
<dbReference type="InterPro" id="IPR027417">
    <property type="entry name" value="P-loop_NTPase"/>
</dbReference>
<dbReference type="SUPFAM" id="SSF90002">
    <property type="entry name" value="Hypothetical protein YjiA, C-terminal domain"/>
    <property type="match status" value="1"/>
</dbReference>
<evidence type="ECO:0000256" key="2">
    <source>
        <dbReference type="ARBA" id="ARBA00022801"/>
    </source>
</evidence>
<dbReference type="InterPro" id="IPR003495">
    <property type="entry name" value="CobW/HypB/UreG_nucleotide-bd"/>
</dbReference>
<dbReference type="GO" id="GO:0016787">
    <property type="term" value="F:hydrolase activity"/>
    <property type="evidence" value="ECO:0007669"/>
    <property type="project" value="UniProtKB-KW"/>
</dbReference>
<evidence type="ECO:0000256" key="1">
    <source>
        <dbReference type="ARBA" id="ARBA00022741"/>
    </source>
</evidence>
<feature type="region of interest" description="Disordered" evidence="6">
    <location>
        <begin position="213"/>
        <end position="235"/>
    </location>
</feature>
<dbReference type="Pfam" id="PF02492">
    <property type="entry name" value="cobW"/>
    <property type="match status" value="1"/>
</dbReference>
<feature type="compositionally biased region" description="Basic and acidic residues" evidence="6">
    <location>
        <begin position="213"/>
        <end position="233"/>
    </location>
</feature>
<dbReference type="Proteomes" id="UP000641514">
    <property type="component" value="Unassembled WGS sequence"/>
</dbReference>
<comment type="similarity">
    <text evidence="4">Belongs to the SIMIBI class G3E GTPase family. ZNG1 subfamily.</text>
</comment>
<evidence type="ECO:0000256" key="3">
    <source>
        <dbReference type="ARBA" id="ARBA00023186"/>
    </source>
</evidence>
<dbReference type="Pfam" id="PF07683">
    <property type="entry name" value="CobW_C"/>
    <property type="match status" value="1"/>
</dbReference>
<comment type="catalytic activity">
    <reaction evidence="5">
        <text>GTP + H2O = GDP + phosphate + H(+)</text>
        <dbReference type="Rhea" id="RHEA:19669"/>
        <dbReference type="ChEBI" id="CHEBI:15377"/>
        <dbReference type="ChEBI" id="CHEBI:15378"/>
        <dbReference type="ChEBI" id="CHEBI:37565"/>
        <dbReference type="ChEBI" id="CHEBI:43474"/>
        <dbReference type="ChEBI" id="CHEBI:58189"/>
    </reaction>
    <physiologicalReaction direction="left-to-right" evidence="5">
        <dbReference type="Rhea" id="RHEA:19670"/>
    </physiologicalReaction>
</comment>
<dbReference type="EMBL" id="BMJH01000003">
    <property type="protein sequence ID" value="GGC70503.1"/>
    <property type="molecule type" value="Genomic_DNA"/>
</dbReference>
<keyword evidence="1" id="KW-0547">Nucleotide-binding</keyword>
<reference evidence="8" key="1">
    <citation type="journal article" date="2014" name="Int. J. Syst. Evol. Microbiol.">
        <title>Complete genome sequence of Corynebacterium casei LMG S-19264T (=DSM 44701T), isolated from a smear-ripened cheese.</title>
        <authorList>
            <consortium name="US DOE Joint Genome Institute (JGI-PGF)"/>
            <person name="Walter F."/>
            <person name="Albersmeier A."/>
            <person name="Kalinowski J."/>
            <person name="Ruckert C."/>
        </authorList>
    </citation>
    <scope>NUCLEOTIDE SEQUENCE</scope>
    <source>
        <strain evidence="8">CGMCC 1.15478</strain>
    </source>
</reference>
<evidence type="ECO:0000256" key="4">
    <source>
        <dbReference type="ARBA" id="ARBA00034320"/>
    </source>
</evidence>
<dbReference type="CDD" id="cd03112">
    <property type="entry name" value="CobW-like"/>
    <property type="match status" value="1"/>
</dbReference>
<dbReference type="AlphaFoldDB" id="A0A916UEB0"/>
<dbReference type="InterPro" id="IPR011629">
    <property type="entry name" value="CobW-like_C"/>
</dbReference>
<dbReference type="Gene3D" id="3.30.1220.10">
    <property type="entry name" value="CobW-like, C-terminal domain"/>
    <property type="match status" value="1"/>
</dbReference>
<dbReference type="RefSeq" id="WP_229675976.1">
    <property type="nucleotide sequence ID" value="NZ_BMJH01000003.1"/>
</dbReference>
<evidence type="ECO:0000256" key="6">
    <source>
        <dbReference type="SAM" id="MobiDB-lite"/>
    </source>
</evidence>
<dbReference type="GO" id="GO:0000166">
    <property type="term" value="F:nucleotide binding"/>
    <property type="evidence" value="ECO:0007669"/>
    <property type="project" value="UniProtKB-KW"/>
</dbReference>
<dbReference type="PANTHER" id="PTHR13748">
    <property type="entry name" value="COBW-RELATED"/>
    <property type="match status" value="1"/>
</dbReference>
<dbReference type="GO" id="GO:0005737">
    <property type="term" value="C:cytoplasm"/>
    <property type="evidence" value="ECO:0007669"/>
    <property type="project" value="TreeGrafter"/>
</dbReference>
<evidence type="ECO:0000256" key="5">
    <source>
        <dbReference type="ARBA" id="ARBA00049117"/>
    </source>
</evidence>
<evidence type="ECO:0000259" key="7">
    <source>
        <dbReference type="SMART" id="SM00833"/>
    </source>
</evidence>
<sequence>MKSLPVFVIAGYLGAGKTTLLNHLLRNSAGIRMGVLVNDFGAINIDAMLVAGQVDSMVSLSNGCICCEVETEDISDAIGALADVSPRLDVIAVEASGVADPSALAQIVMKAADTRFHYAGMVLVVDAVEFRTSEVGNHVRFADLVVANKVDKVTDAEIDELRTLVRSHNTSVPIVFTTRGILDAYVLMEPMRQPDVKTRAHQMSFDELMRELESAEGHSHEGHSAHGHGHETTSGHQFQSVSWTTESVVHPRFLMDFFERRPAGVFRAKGVVHFGEFGDGAQYVVQLVGSSLQCERRAWPARGDRRTELVLIGHGMDDAQLVEDLNACVAERPGPNDEYAILRVLRYVEDDTLATESSATDASVTGAISFD</sequence>